<dbReference type="SUPFAM" id="SSF51735">
    <property type="entry name" value="NAD(P)-binding Rossmann-fold domains"/>
    <property type="match status" value="1"/>
</dbReference>
<comment type="similarity">
    <text evidence="1">Belongs to the short-chain dehydrogenases/reductases (SDR) family.</text>
</comment>
<dbReference type="Pfam" id="PF00106">
    <property type="entry name" value="adh_short"/>
    <property type="match status" value="1"/>
</dbReference>
<dbReference type="AlphaFoldDB" id="A0AAN6TG60"/>
<organism evidence="3 4">
    <name type="scientific">Canariomyces notabilis</name>
    <dbReference type="NCBI Taxonomy" id="2074819"/>
    <lineage>
        <taxon>Eukaryota</taxon>
        <taxon>Fungi</taxon>
        <taxon>Dikarya</taxon>
        <taxon>Ascomycota</taxon>
        <taxon>Pezizomycotina</taxon>
        <taxon>Sordariomycetes</taxon>
        <taxon>Sordariomycetidae</taxon>
        <taxon>Sordariales</taxon>
        <taxon>Chaetomiaceae</taxon>
        <taxon>Canariomyces</taxon>
    </lineage>
</organism>
<reference evidence="3" key="2">
    <citation type="submission" date="2023-05" db="EMBL/GenBank/DDBJ databases">
        <authorList>
            <consortium name="Lawrence Berkeley National Laboratory"/>
            <person name="Steindorff A."/>
            <person name="Hensen N."/>
            <person name="Bonometti L."/>
            <person name="Westerberg I."/>
            <person name="Brannstrom I.O."/>
            <person name="Guillou S."/>
            <person name="Cros-Aarteil S."/>
            <person name="Calhoun S."/>
            <person name="Haridas S."/>
            <person name="Kuo A."/>
            <person name="Mondo S."/>
            <person name="Pangilinan J."/>
            <person name="Riley R."/>
            <person name="Labutti K."/>
            <person name="Andreopoulos B."/>
            <person name="Lipzen A."/>
            <person name="Chen C."/>
            <person name="Yanf M."/>
            <person name="Daum C."/>
            <person name="Ng V."/>
            <person name="Clum A."/>
            <person name="Ohm R."/>
            <person name="Martin F."/>
            <person name="Silar P."/>
            <person name="Natvig D."/>
            <person name="Lalanne C."/>
            <person name="Gautier V."/>
            <person name="Ament-Velasquez S.L."/>
            <person name="Kruys A."/>
            <person name="Hutchinson M.I."/>
            <person name="Powell A.J."/>
            <person name="Barry K."/>
            <person name="Miller A.N."/>
            <person name="Grigoriev I.V."/>
            <person name="Debuchy R."/>
            <person name="Gladieux P."/>
            <person name="Thoren M.H."/>
            <person name="Johannesson H."/>
        </authorList>
    </citation>
    <scope>NUCLEOTIDE SEQUENCE</scope>
    <source>
        <strain evidence="3">CBS 508.74</strain>
    </source>
</reference>
<gene>
    <name evidence="3" type="ORF">N656DRAFT_778798</name>
</gene>
<protein>
    <submittedName>
        <fullName evidence="3">NAD(P)-binding protein</fullName>
    </submittedName>
</protein>
<evidence type="ECO:0000256" key="1">
    <source>
        <dbReference type="ARBA" id="ARBA00006484"/>
    </source>
</evidence>
<evidence type="ECO:0000313" key="3">
    <source>
        <dbReference type="EMBL" id="KAK4113260.1"/>
    </source>
</evidence>
<dbReference type="PANTHER" id="PTHR43669">
    <property type="entry name" value="5-KETO-D-GLUCONATE 5-REDUCTASE"/>
    <property type="match status" value="1"/>
</dbReference>
<evidence type="ECO:0000313" key="4">
    <source>
        <dbReference type="Proteomes" id="UP001302812"/>
    </source>
</evidence>
<dbReference type="CDD" id="cd05233">
    <property type="entry name" value="SDR_c"/>
    <property type="match status" value="1"/>
</dbReference>
<reference evidence="3" key="1">
    <citation type="journal article" date="2023" name="Mol. Phylogenet. Evol.">
        <title>Genome-scale phylogeny and comparative genomics of the fungal order Sordariales.</title>
        <authorList>
            <person name="Hensen N."/>
            <person name="Bonometti L."/>
            <person name="Westerberg I."/>
            <person name="Brannstrom I.O."/>
            <person name="Guillou S."/>
            <person name="Cros-Aarteil S."/>
            <person name="Calhoun S."/>
            <person name="Haridas S."/>
            <person name="Kuo A."/>
            <person name="Mondo S."/>
            <person name="Pangilinan J."/>
            <person name="Riley R."/>
            <person name="LaButti K."/>
            <person name="Andreopoulos B."/>
            <person name="Lipzen A."/>
            <person name="Chen C."/>
            <person name="Yan M."/>
            <person name="Daum C."/>
            <person name="Ng V."/>
            <person name="Clum A."/>
            <person name="Steindorff A."/>
            <person name="Ohm R.A."/>
            <person name="Martin F."/>
            <person name="Silar P."/>
            <person name="Natvig D.O."/>
            <person name="Lalanne C."/>
            <person name="Gautier V."/>
            <person name="Ament-Velasquez S.L."/>
            <person name="Kruys A."/>
            <person name="Hutchinson M.I."/>
            <person name="Powell A.J."/>
            <person name="Barry K."/>
            <person name="Miller A.N."/>
            <person name="Grigoriev I.V."/>
            <person name="Debuchy R."/>
            <person name="Gladieux P."/>
            <person name="Hiltunen Thoren M."/>
            <person name="Johannesson H."/>
        </authorList>
    </citation>
    <scope>NUCLEOTIDE SEQUENCE</scope>
    <source>
        <strain evidence="3">CBS 508.74</strain>
    </source>
</reference>
<dbReference type="EMBL" id="MU853340">
    <property type="protein sequence ID" value="KAK4113260.1"/>
    <property type="molecule type" value="Genomic_DNA"/>
</dbReference>
<keyword evidence="4" id="KW-1185">Reference proteome</keyword>
<dbReference type="GeneID" id="89939197"/>
<dbReference type="InterPro" id="IPR002347">
    <property type="entry name" value="SDR_fam"/>
</dbReference>
<dbReference type="RefSeq" id="XP_064670830.1">
    <property type="nucleotide sequence ID" value="XM_064815072.1"/>
</dbReference>
<dbReference type="Gene3D" id="3.40.50.720">
    <property type="entry name" value="NAD(P)-binding Rossmann-like Domain"/>
    <property type="match status" value="1"/>
</dbReference>
<proteinExistence type="inferred from homology"/>
<comment type="caution">
    <text evidence="3">The sequence shown here is derived from an EMBL/GenBank/DDBJ whole genome shotgun (WGS) entry which is preliminary data.</text>
</comment>
<dbReference type="PANTHER" id="PTHR43669:SF3">
    <property type="entry name" value="ALCOHOL DEHYDROGENASE, PUTATIVE (AFU_ORTHOLOGUE AFUA_3G03445)-RELATED"/>
    <property type="match status" value="1"/>
</dbReference>
<keyword evidence="2" id="KW-0560">Oxidoreductase</keyword>
<accession>A0AAN6TG60</accession>
<dbReference type="InterPro" id="IPR036291">
    <property type="entry name" value="NAD(P)-bd_dom_sf"/>
</dbReference>
<dbReference type="GO" id="GO:0016491">
    <property type="term" value="F:oxidoreductase activity"/>
    <property type="evidence" value="ECO:0007669"/>
    <property type="project" value="UniProtKB-KW"/>
</dbReference>
<evidence type="ECO:0000256" key="2">
    <source>
        <dbReference type="ARBA" id="ARBA00023002"/>
    </source>
</evidence>
<dbReference type="Proteomes" id="UP001302812">
    <property type="component" value="Unassembled WGS sequence"/>
</dbReference>
<sequence length="236" mass="25781">MASANKTLLVIGAGPGIGRAVATMFASKRHDNIVLVARRAEQLKAEQSAVEAALSSSGKAGKVKIRTYAVDITHTAALLRALDDADAAFGKPECVFFNAARVLPSTLMEHDVEEIEYDLKITVSALYIVAQRYMPHLLELATSYPNKPGLIVTSSALPFEPIPELFALSLTKAAQFNLMRSMHMTYAPRGVHVGVINVGGMVSEDHERFNPANIADKTWEWYADAQPEVNRFELVI</sequence>
<name>A0AAN6TG60_9PEZI</name>